<name>A0A939PIT6_9ACTN</name>
<accession>A0A939PIT6</accession>
<keyword evidence="1" id="KW-0472">Membrane</keyword>
<keyword evidence="2" id="KW-0732">Signal</keyword>
<sequence>MPLTLSPFFRLTRAVVFATVCMTLATVAHAVMSPASIPAWAVIVGFAGVLLVAGALAGHERSLPTIMGGLLGGQFVLHSLFSKAASPVVHHAASGMPAQVMPEHGSGNAMTLAHIAAAILSAWWLRRGERAAWALTRRLADRAERPVRLVLALLLTEPAAPPTVPGTVAATPVPAARPGRVIRHHVVRRGPPFRSRALAH</sequence>
<feature type="chain" id="PRO_5037093143" description="MFS transporter" evidence="2">
    <location>
        <begin position="31"/>
        <end position="200"/>
    </location>
</feature>
<evidence type="ECO:0000313" key="3">
    <source>
        <dbReference type="EMBL" id="MBO2452953.1"/>
    </source>
</evidence>
<evidence type="ECO:0000256" key="2">
    <source>
        <dbReference type="SAM" id="SignalP"/>
    </source>
</evidence>
<dbReference type="EMBL" id="JAGEOJ010000018">
    <property type="protein sequence ID" value="MBO2452953.1"/>
    <property type="molecule type" value="Genomic_DNA"/>
</dbReference>
<keyword evidence="1" id="KW-0812">Transmembrane</keyword>
<reference evidence="3" key="1">
    <citation type="submission" date="2021-03" db="EMBL/GenBank/DDBJ databases">
        <authorList>
            <person name="Kanchanasin P."/>
            <person name="Saeng-In P."/>
            <person name="Phongsopitanun W."/>
            <person name="Yuki M."/>
            <person name="Kudo T."/>
            <person name="Ohkuma M."/>
            <person name="Tanasupawat S."/>
        </authorList>
    </citation>
    <scope>NUCLEOTIDE SEQUENCE</scope>
    <source>
        <strain evidence="3">GKU 128</strain>
    </source>
</reference>
<gene>
    <name evidence="3" type="ORF">J4573_38085</name>
</gene>
<keyword evidence="1" id="KW-1133">Transmembrane helix</keyword>
<evidence type="ECO:0000256" key="1">
    <source>
        <dbReference type="SAM" id="Phobius"/>
    </source>
</evidence>
<dbReference type="AlphaFoldDB" id="A0A939PIT6"/>
<organism evidence="3 4">
    <name type="scientific">Actinomadura barringtoniae</name>
    <dbReference type="NCBI Taxonomy" id="1427535"/>
    <lineage>
        <taxon>Bacteria</taxon>
        <taxon>Bacillati</taxon>
        <taxon>Actinomycetota</taxon>
        <taxon>Actinomycetes</taxon>
        <taxon>Streptosporangiales</taxon>
        <taxon>Thermomonosporaceae</taxon>
        <taxon>Actinomadura</taxon>
    </lineage>
</organism>
<proteinExistence type="predicted"/>
<dbReference type="RefSeq" id="WP_208260975.1">
    <property type="nucleotide sequence ID" value="NZ_JAGEOJ010000018.1"/>
</dbReference>
<evidence type="ECO:0000313" key="4">
    <source>
        <dbReference type="Proteomes" id="UP000669179"/>
    </source>
</evidence>
<dbReference type="Proteomes" id="UP000669179">
    <property type="component" value="Unassembled WGS sequence"/>
</dbReference>
<comment type="caution">
    <text evidence="3">The sequence shown here is derived from an EMBL/GenBank/DDBJ whole genome shotgun (WGS) entry which is preliminary data.</text>
</comment>
<protein>
    <recommendedName>
        <fullName evidence="5">MFS transporter</fullName>
    </recommendedName>
</protein>
<feature type="signal peptide" evidence="2">
    <location>
        <begin position="1"/>
        <end position="30"/>
    </location>
</feature>
<keyword evidence="4" id="KW-1185">Reference proteome</keyword>
<feature type="transmembrane region" description="Helical" evidence="1">
    <location>
        <begin position="40"/>
        <end position="58"/>
    </location>
</feature>
<evidence type="ECO:0008006" key="5">
    <source>
        <dbReference type="Google" id="ProtNLM"/>
    </source>
</evidence>